<feature type="compositionally biased region" description="Basic and acidic residues" evidence="5">
    <location>
        <begin position="765"/>
        <end position="778"/>
    </location>
</feature>
<keyword evidence="4" id="KW-1015">Disulfide bond</keyword>
<dbReference type="EMBL" id="AJWJ01000023">
    <property type="protein sequence ID" value="KAF2077652.1"/>
    <property type="molecule type" value="Genomic_DNA"/>
</dbReference>
<evidence type="ECO:0000256" key="4">
    <source>
        <dbReference type="ARBA" id="ARBA00023157"/>
    </source>
</evidence>
<evidence type="ECO:0000259" key="8">
    <source>
        <dbReference type="PROSITE" id="PS51820"/>
    </source>
</evidence>
<dbReference type="PANTHER" id="PTHR45742">
    <property type="entry name" value="COMPLEMENT COMPONENT C6"/>
    <property type="match status" value="1"/>
</dbReference>
<dbReference type="GO" id="GO:0005576">
    <property type="term" value="C:extracellular region"/>
    <property type="evidence" value="ECO:0007669"/>
    <property type="project" value="UniProtKB-SubCell"/>
</dbReference>
<sequence length="1117" mass="124919">MKYNTLFICISLLLTLLQVNAYLKVVKNNEYYVDSQSKCTDSCGSKEYPFKTFSQAFKGIQSNLQGASNTPTLIVNQGDYFGEENKDLLINFDIDIISQLGSEKTIIDCQKTGFGFKLTGPSNVMIRGLTIKNCVAGLGAAIKSDNILTNLKDIVFADNAARQGSAIYSTASMTLMTSCSFIKNKGKENTNAVFIKDGYAKLLLSKFFVNNNDVYCSNSSIVTSKGSAFGSICNDCQIVDQDRSSYCAKPKATKQCNRDGYCDSQIENFENCPSDCNSVDSICNNNQVCDLPSENVQNCPSDCDISDHPGWKLEYYESRLPKPTGGLISYPINGQVDYLDLPHILDFMGMNYPPVSGQLKSDIVVPTSDEYTFKLDLKNLAAIVLINGRILFDNYFQDDMPTIVHERTLLLSPRLPYTIEIVFTAINDQQRDLGFYWKSSQKPEYTLVPSYHIKNRIYATCGDGMCNEIPESCLVDCYDQIEKECPAQSPPSKLQEFYGPIKDTLGQLIDNQYIFSLPGIGFLSHGIDIRTGNTLPSPLFSHNYCDNSSFTVVHAPHRGLVYSVPPGLHAQISPKCTMDTSTKSYASSSLMAKEMSQDRSLDVSLSASYGGFYGSVTASASLSLSESVKKASELEKKLEGSIHLTELKCETSKVNLVGPIRFHPRFIKDLAATFIKNDSLELKDLYVKTVDRMKGVVRTFGTAYYTSATLGGKLEQVSVVSRTFERSKTSQEIDRSMDMSFSVSASSKILPVRGSASMSGSIDSKTSREDQDEYEKSSKRSTLIVSGGQPGSYGEDDFNSLHTWARTIDMIPFPIDYKAGKVADIIPKDWYLFSNNYQNISASDVWTDAEFEILKDYYLANPFKLTWPLELSHLQHLTRFETLYYFNSTCFVNPSTKVVVIDRDGNRIESKFLKQQVLLTTINDAVGIEAIEIYNSDGTQMSCSYQLTNFLTNRKYEFVFDSAKQMAIEALYPPNVITINLYNPHTVSPYTSLQAFSLAVTLFGEFKSITTHIEPDFTGDHVITNIDEYIGKIIGAEFSIIPNPFLDPENEEHKKIGMEFYVLTLTQTCPSYQSDCYPANAKVDRGYKRVIEVREDQFIVKFTKPRFISVPDTGFRL</sequence>
<accession>A0A8J4Q3S4</accession>
<keyword evidence="2" id="KW-0964">Secreted</keyword>
<proteinExistence type="predicted"/>
<feature type="signal peptide" evidence="6">
    <location>
        <begin position="1"/>
        <end position="21"/>
    </location>
</feature>
<evidence type="ECO:0000256" key="3">
    <source>
        <dbReference type="ARBA" id="ARBA00022852"/>
    </source>
</evidence>
<dbReference type="Pfam" id="PF01823">
    <property type="entry name" value="MACPF"/>
    <property type="match status" value="1"/>
</dbReference>
<dbReference type="InterPro" id="IPR012334">
    <property type="entry name" value="Pectin_lyas_fold"/>
</dbReference>
<keyword evidence="3" id="KW-0204">Cytolysis</keyword>
<name>A0A8J4Q3S4_9MYCE</name>
<evidence type="ECO:0008006" key="11">
    <source>
        <dbReference type="Google" id="ProtNLM"/>
    </source>
</evidence>
<dbReference type="InterPro" id="IPR037524">
    <property type="entry name" value="PA14/GLEYA"/>
</dbReference>
<evidence type="ECO:0000259" key="7">
    <source>
        <dbReference type="PROSITE" id="PS51412"/>
    </source>
</evidence>
<evidence type="ECO:0000256" key="6">
    <source>
        <dbReference type="SAM" id="SignalP"/>
    </source>
</evidence>
<dbReference type="PROSITE" id="PS51412">
    <property type="entry name" value="MACPF_2"/>
    <property type="match status" value="1"/>
</dbReference>
<protein>
    <recommendedName>
        <fullName evidence="11">MACPF domain-containing protein</fullName>
    </recommendedName>
</protein>
<dbReference type="SUPFAM" id="SSF51126">
    <property type="entry name" value="Pectin lyase-like"/>
    <property type="match status" value="1"/>
</dbReference>
<dbReference type="Proteomes" id="UP000695562">
    <property type="component" value="Unassembled WGS sequence"/>
</dbReference>
<evidence type="ECO:0000313" key="9">
    <source>
        <dbReference type="EMBL" id="KAF2077652.1"/>
    </source>
</evidence>
<comment type="subcellular location">
    <subcellularLocation>
        <location evidence="1">Secreted</location>
    </subcellularLocation>
</comment>
<organism evidence="9 10">
    <name type="scientific">Polysphondylium violaceum</name>
    <dbReference type="NCBI Taxonomy" id="133409"/>
    <lineage>
        <taxon>Eukaryota</taxon>
        <taxon>Amoebozoa</taxon>
        <taxon>Evosea</taxon>
        <taxon>Eumycetozoa</taxon>
        <taxon>Dictyostelia</taxon>
        <taxon>Dictyosteliales</taxon>
        <taxon>Dictyosteliaceae</taxon>
        <taxon>Polysphondylium</taxon>
    </lineage>
</organism>
<evidence type="ECO:0000256" key="2">
    <source>
        <dbReference type="ARBA" id="ARBA00022525"/>
    </source>
</evidence>
<dbReference type="Gene3D" id="2.160.20.10">
    <property type="entry name" value="Single-stranded right-handed beta-helix, Pectin lyase-like"/>
    <property type="match status" value="1"/>
</dbReference>
<dbReference type="OrthoDB" id="21110at2759"/>
<gene>
    <name evidence="9" type="ORF">CYY_001039</name>
</gene>
<evidence type="ECO:0000313" key="10">
    <source>
        <dbReference type="Proteomes" id="UP000695562"/>
    </source>
</evidence>
<dbReference type="PROSITE" id="PS51820">
    <property type="entry name" value="PA14"/>
    <property type="match status" value="1"/>
</dbReference>
<dbReference type="AlphaFoldDB" id="A0A8J4Q3S4"/>
<evidence type="ECO:0000256" key="5">
    <source>
        <dbReference type="SAM" id="MobiDB-lite"/>
    </source>
</evidence>
<feature type="domain" description="MACPF" evidence="7">
    <location>
        <begin position="506"/>
        <end position="855"/>
    </location>
</feature>
<dbReference type="GO" id="GO:0031640">
    <property type="term" value="P:killing of cells of another organism"/>
    <property type="evidence" value="ECO:0007669"/>
    <property type="project" value="UniProtKB-KW"/>
</dbReference>
<reference evidence="9" key="1">
    <citation type="submission" date="2020-01" db="EMBL/GenBank/DDBJ databases">
        <title>Development of genomics and gene disruption for Polysphondylium violaceum indicates a role for the polyketide synthase stlB in stalk morphogenesis.</title>
        <authorList>
            <person name="Narita B."/>
            <person name="Kawabe Y."/>
            <person name="Kin K."/>
            <person name="Saito T."/>
            <person name="Gibbs R."/>
            <person name="Kuspa A."/>
            <person name="Muzny D."/>
            <person name="Queller D."/>
            <person name="Richards S."/>
            <person name="Strassman J."/>
            <person name="Sucgang R."/>
            <person name="Worley K."/>
            <person name="Schaap P."/>
        </authorList>
    </citation>
    <scope>NUCLEOTIDE SEQUENCE</scope>
    <source>
        <strain evidence="9">QSvi11</strain>
    </source>
</reference>
<evidence type="ECO:0000256" key="1">
    <source>
        <dbReference type="ARBA" id="ARBA00004613"/>
    </source>
</evidence>
<dbReference type="InterPro" id="IPR020864">
    <property type="entry name" value="MACPF"/>
</dbReference>
<feature type="domain" description="PA14" evidence="8">
    <location>
        <begin position="306"/>
        <end position="452"/>
    </location>
</feature>
<feature type="chain" id="PRO_5035156601" description="MACPF domain-containing protein" evidence="6">
    <location>
        <begin position="22"/>
        <end position="1117"/>
    </location>
</feature>
<comment type="caution">
    <text evidence="9">The sequence shown here is derived from an EMBL/GenBank/DDBJ whole genome shotgun (WGS) entry which is preliminary data.</text>
</comment>
<keyword evidence="6" id="KW-0732">Signal</keyword>
<dbReference type="InterPro" id="IPR011050">
    <property type="entry name" value="Pectin_lyase_fold/virulence"/>
</dbReference>
<dbReference type="PANTHER" id="PTHR45742:SF8">
    <property type="entry name" value="FLOCCULATION PROTEIN FLO11"/>
    <property type="match status" value="1"/>
</dbReference>
<feature type="region of interest" description="Disordered" evidence="5">
    <location>
        <begin position="754"/>
        <end position="791"/>
    </location>
</feature>
<keyword evidence="10" id="KW-1185">Reference proteome</keyword>